<dbReference type="PANTHER" id="PTHR47926:SF490">
    <property type="entry name" value="REPEAT-LIKE SUPERFAMILY PROTEIN, PUTATIVE-RELATED"/>
    <property type="match status" value="1"/>
</dbReference>
<dbReference type="PROSITE" id="PS51375">
    <property type="entry name" value="PPR"/>
    <property type="match status" value="4"/>
</dbReference>
<evidence type="ECO:0008006" key="7">
    <source>
        <dbReference type="Google" id="ProtNLM"/>
    </source>
</evidence>
<evidence type="ECO:0000256" key="3">
    <source>
        <dbReference type="PROSITE-ProRule" id="PRU00708"/>
    </source>
</evidence>
<evidence type="ECO:0000256" key="4">
    <source>
        <dbReference type="SAM" id="MobiDB-lite"/>
    </source>
</evidence>
<feature type="repeat" description="PPR" evidence="3">
    <location>
        <begin position="288"/>
        <end position="322"/>
    </location>
</feature>
<organism evidence="5">
    <name type="scientific">Oryza meridionalis</name>
    <dbReference type="NCBI Taxonomy" id="40149"/>
    <lineage>
        <taxon>Eukaryota</taxon>
        <taxon>Viridiplantae</taxon>
        <taxon>Streptophyta</taxon>
        <taxon>Embryophyta</taxon>
        <taxon>Tracheophyta</taxon>
        <taxon>Spermatophyta</taxon>
        <taxon>Magnoliopsida</taxon>
        <taxon>Liliopsida</taxon>
        <taxon>Poales</taxon>
        <taxon>Poaceae</taxon>
        <taxon>BOP clade</taxon>
        <taxon>Oryzoideae</taxon>
        <taxon>Oryzeae</taxon>
        <taxon>Oryzinae</taxon>
        <taxon>Oryza</taxon>
    </lineage>
</organism>
<dbReference type="Gramene" id="OMERI08G15160.1">
    <property type="protein sequence ID" value="OMERI08G15160.1"/>
    <property type="gene ID" value="OMERI08G15160"/>
</dbReference>
<dbReference type="Pfam" id="PF12854">
    <property type="entry name" value="PPR_1"/>
    <property type="match status" value="1"/>
</dbReference>
<feature type="repeat" description="PPR" evidence="3">
    <location>
        <begin position="460"/>
        <end position="494"/>
    </location>
</feature>
<dbReference type="Pfam" id="PF20431">
    <property type="entry name" value="E_motif"/>
    <property type="match status" value="1"/>
</dbReference>
<evidence type="ECO:0000313" key="6">
    <source>
        <dbReference type="Proteomes" id="UP000008021"/>
    </source>
</evidence>
<dbReference type="InterPro" id="IPR011990">
    <property type="entry name" value="TPR-like_helical_dom_sf"/>
</dbReference>
<evidence type="ECO:0000256" key="1">
    <source>
        <dbReference type="ARBA" id="ARBA00022737"/>
    </source>
</evidence>
<dbReference type="eggNOG" id="KOG4197">
    <property type="taxonomic scope" value="Eukaryota"/>
</dbReference>
<dbReference type="Proteomes" id="UP000008021">
    <property type="component" value="Chromosome 8"/>
</dbReference>
<dbReference type="EnsemblPlants" id="OMERI08G15160.1">
    <property type="protein sequence ID" value="OMERI08G15160.1"/>
    <property type="gene ID" value="OMERI08G15160"/>
</dbReference>
<dbReference type="AlphaFoldDB" id="A0A0E0EMQ2"/>
<feature type="repeat" description="PPR" evidence="3">
    <location>
        <begin position="389"/>
        <end position="423"/>
    </location>
</feature>
<feature type="compositionally biased region" description="Basic and acidic residues" evidence="4">
    <location>
        <begin position="616"/>
        <end position="633"/>
    </location>
</feature>
<keyword evidence="1" id="KW-0677">Repeat</keyword>
<dbReference type="FunFam" id="1.25.40.10:FF:000927">
    <property type="entry name" value="Pentatricopeptide repeat-containing protein"/>
    <property type="match status" value="1"/>
</dbReference>
<dbReference type="STRING" id="40149.A0A0E0EMQ2"/>
<reference evidence="5" key="2">
    <citation type="submission" date="2018-05" db="EMBL/GenBank/DDBJ databases">
        <title>OmerRS3 (Oryza meridionalis Reference Sequence Version 3).</title>
        <authorList>
            <person name="Zhang J."/>
            <person name="Kudrna D."/>
            <person name="Lee S."/>
            <person name="Talag J."/>
            <person name="Welchert J."/>
            <person name="Wing R.A."/>
        </authorList>
    </citation>
    <scope>NUCLEOTIDE SEQUENCE [LARGE SCALE GENOMIC DNA]</scope>
    <source>
        <strain evidence="5">cv. OR44</strain>
    </source>
</reference>
<sequence>MADERPLIAGAMQLRRRGRQIAALLKSASRAGDLLQLHAAMIKSSLFPHHAFPSAKLLASPHAPLPYALSLFAAIPTPTLFHHTALLRALSSSAGGSLAAALPVLASARARLPALDEFAFQPLLALCAKRGPDGDAAAASLGRQVHALVVRYGFSGVVSLGNALCHFYCCCGGGGGEGMADARRVFDEMPERDAVSWNTVIGGYVRAGEVTKAVDMFSEMMCCSVGVSVTALVTMIRCGWQAEPMHGFCIKVGFCRDAKVASAMVGMYVREKSVECGRKVFNEATKRDLVLYNCMVDGYAKAGQVEEAMGLVDRMRLGGVRPSSGTLVGVLSACGASGAMAAGRRLHEIALEAGLELDTALGTALMDMYFKCGYPSEAVAVFDAMQERDVKAWTVMIMGFGVNGQAGEVISLFCSMEEDGVVPNEVTFLAVLNACSHGGLVSEGRKFMESMVLQYGIFPNTEHYGCIIDLLGRAGRLDEAYELIASLSSQGDATAWRALLAACRVHGNANLGRMVQARLDNMDDYHPSDAILLSNTYALESRWDEIAHVRDSEDQKIVKDKKEAGCSSIEVSCSFLSNATCFVAWKVSGRSQVMADDNELNLQCSKNAKGTIHTSTGRDYHASKTEKSTGMED</sequence>
<reference evidence="5" key="1">
    <citation type="submission" date="2015-04" db="UniProtKB">
        <authorList>
            <consortium name="EnsemblPlants"/>
        </authorList>
    </citation>
    <scope>IDENTIFICATION</scope>
</reference>
<feature type="repeat" description="PPR" evidence="3">
    <location>
        <begin position="193"/>
        <end position="227"/>
    </location>
</feature>
<evidence type="ECO:0000313" key="5">
    <source>
        <dbReference type="EnsemblPlants" id="OMERI08G15160.1"/>
    </source>
</evidence>
<dbReference type="GO" id="GO:0009451">
    <property type="term" value="P:RNA modification"/>
    <property type="evidence" value="ECO:0007669"/>
    <property type="project" value="InterPro"/>
</dbReference>
<proteinExistence type="predicted"/>
<name>A0A0E0EMQ2_9ORYZ</name>
<keyword evidence="6" id="KW-1185">Reference proteome</keyword>
<dbReference type="GO" id="GO:0003723">
    <property type="term" value="F:RNA binding"/>
    <property type="evidence" value="ECO:0007669"/>
    <property type="project" value="InterPro"/>
</dbReference>
<dbReference type="InterPro" id="IPR046960">
    <property type="entry name" value="PPR_At4g14850-like_plant"/>
</dbReference>
<accession>A0A0E0EMQ2</accession>
<dbReference type="InterPro" id="IPR002885">
    <property type="entry name" value="PPR_rpt"/>
</dbReference>
<dbReference type="InterPro" id="IPR046848">
    <property type="entry name" value="E_motif"/>
</dbReference>
<protein>
    <recommendedName>
        <fullName evidence="7">Pentacotripeptide-repeat region of PRORP domain-containing protein</fullName>
    </recommendedName>
</protein>
<dbReference type="Pfam" id="PF13041">
    <property type="entry name" value="PPR_2"/>
    <property type="match status" value="3"/>
</dbReference>
<dbReference type="FunFam" id="1.25.40.10:FF:001077">
    <property type="entry name" value="Pentatricopeptide repeat-containing protein"/>
    <property type="match status" value="1"/>
</dbReference>
<dbReference type="PANTHER" id="PTHR47926">
    <property type="entry name" value="PENTATRICOPEPTIDE REPEAT-CONTAINING PROTEIN"/>
    <property type="match status" value="1"/>
</dbReference>
<dbReference type="Gene3D" id="1.25.40.10">
    <property type="entry name" value="Tetratricopeptide repeat domain"/>
    <property type="match status" value="3"/>
</dbReference>
<feature type="region of interest" description="Disordered" evidence="4">
    <location>
        <begin position="613"/>
        <end position="633"/>
    </location>
</feature>
<evidence type="ECO:0000256" key="2">
    <source>
        <dbReference type="ARBA" id="ARBA00022946"/>
    </source>
</evidence>
<keyword evidence="2" id="KW-0809">Transit peptide</keyword>
<dbReference type="NCBIfam" id="TIGR00756">
    <property type="entry name" value="PPR"/>
    <property type="match status" value="4"/>
</dbReference>